<feature type="compositionally biased region" description="Basic and acidic residues" evidence="1">
    <location>
        <begin position="45"/>
        <end position="58"/>
    </location>
</feature>
<organism evidence="2 3">
    <name type="scientific">Oryza meyeriana var. granulata</name>
    <dbReference type="NCBI Taxonomy" id="110450"/>
    <lineage>
        <taxon>Eukaryota</taxon>
        <taxon>Viridiplantae</taxon>
        <taxon>Streptophyta</taxon>
        <taxon>Embryophyta</taxon>
        <taxon>Tracheophyta</taxon>
        <taxon>Spermatophyta</taxon>
        <taxon>Magnoliopsida</taxon>
        <taxon>Liliopsida</taxon>
        <taxon>Poales</taxon>
        <taxon>Poaceae</taxon>
        <taxon>BOP clade</taxon>
        <taxon>Oryzoideae</taxon>
        <taxon>Oryzeae</taxon>
        <taxon>Oryzinae</taxon>
        <taxon>Oryza</taxon>
        <taxon>Oryza meyeriana</taxon>
    </lineage>
</organism>
<gene>
    <name evidence="2" type="ORF">E2562_020604</name>
</gene>
<name>A0A6G1DZ31_9ORYZ</name>
<protein>
    <submittedName>
        <fullName evidence="2">Uncharacterized protein</fullName>
    </submittedName>
</protein>
<keyword evidence="3" id="KW-1185">Reference proteome</keyword>
<evidence type="ECO:0000313" key="2">
    <source>
        <dbReference type="EMBL" id="KAF0917492.1"/>
    </source>
</evidence>
<reference evidence="2 3" key="1">
    <citation type="submission" date="2019-11" db="EMBL/GenBank/DDBJ databases">
        <title>Whole genome sequence of Oryza granulata.</title>
        <authorList>
            <person name="Li W."/>
        </authorList>
    </citation>
    <scope>NUCLEOTIDE SEQUENCE [LARGE SCALE GENOMIC DNA]</scope>
    <source>
        <strain evidence="3">cv. Menghai</strain>
        <tissue evidence="2">Leaf</tissue>
    </source>
</reference>
<dbReference type="AlphaFoldDB" id="A0A6G1DZ31"/>
<proteinExistence type="predicted"/>
<dbReference type="Proteomes" id="UP000479710">
    <property type="component" value="Unassembled WGS sequence"/>
</dbReference>
<evidence type="ECO:0000313" key="3">
    <source>
        <dbReference type="Proteomes" id="UP000479710"/>
    </source>
</evidence>
<feature type="compositionally biased region" description="Basic and acidic residues" evidence="1">
    <location>
        <begin position="66"/>
        <end position="88"/>
    </location>
</feature>
<evidence type="ECO:0000256" key="1">
    <source>
        <dbReference type="SAM" id="MobiDB-lite"/>
    </source>
</evidence>
<comment type="caution">
    <text evidence="2">The sequence shown here is derived from an EMBL/GenBank/DDBJ whole genome shotgun (WGS) entry which is preliminary data.</text>
</comment>
<sequence length="88" mass="9421">MSGDGSGVYTPPARRSGADGATAHELHQVKEAGGTPVEDGEDEEKLIRNKGSEDERRRATPVAVEDGERHPAHMEGGEGGDPRGEWRM</sequence>
<accession>A0A6G1DZ31</accession>
<feature type="region of interest" description="Disordered" evidence="1">
    <location>
        <begin position="1"/>
        <end position="88"/>
    </location>
</feature>
<dbReference type="EMBL" id="SPHZ02000005">
    <property type="protein sequence ID" value="KAF0917492.1"/>
    <property type="molecule type" value="Genomic_DNA"/>
</dbReference>